<proteinExistence type="predicted"/>
<feature type="domain" description="MADF" evidence="1">
    <location>
        <begin position="10"/>
        <end position="108"/>
    </location>
</feature>
<dbReference type="PROSITE" id="PS51029">
    <property type="entry name" value="MADF"/>
    <property type="match status" value="1"/>
</dbReference>
<dbReference type="PANTHER" id="PTHR21505:SF12">
    <property type="entry name" value="MADF DOMAIN-CONTAINING PROTEIN-RELATED"/>
    <property type="match status" value="1"/>
</dbReference>
<sequence length="255" mass="29014">MSWSHEQVNILIEEYSKHSCLYAVKSKQYTNKHARQSSLEEIKKILVAIRPSVTVNEIKTKFAGLKATFMNEHRKHLRSIHSGMGDDEVYKPNLWYYTKMNFLLDHIEVRPSFDSLSAGSDVFDNNLEEQIDMTQEYIITDEGTLEHVEDESEVQTTSRSSSAGSSYAGIAMPTQKRKKLEGPDSVIQEASSALQTINKAMQLRATNTANNATDQNVALTNFIISKLNRITNDEVHYDTEEKIVMLLYNAIKKCK</sequence>
<name>A0AAN7QAY8_9COLE</name>
<evidence type="ECO:0000313" key="3">
    <source>
        <dbReference type="Proteomes" id="UP001353858"/>
    </source>
</evidence>
<evidence type="ECO:0000259" key="1">
    <source>
        <dbReference type="PROSITE" id="PS51029"/>
    </source>
</evidence>
<reference evidence="3" key="1">
    <citation type="submission" date="2023-01" db="EMBL/GenBank/DDBJ databases">
        <title>Key to firefly adult light organ development and bioluminescence: homeobox transcription factors regulate luciferase expression and transportation to peroxisome.</title>
        <authorList>
            <person name="Fu X."/>
        </authorList>
    </citation>
    <scope>NUCLEOTIDE SEQUENCE [LARGE SCALE GENOMIC DNA]</scope>
</reference>
<evidence type="ECO:0000313" key="2">
    <source>
        <dbReference type="EMBL" id="KAK4885920.1"/>
    </source>
</evidence>
<protein>
    <recommendedName>
        <fullName evidence="1">MADF domain-containing protein</fullName>
    </recommendedName>
</protein>
<dbReference type="SMART" id="SM00595">
    <property type="entry name" value="MADF"/>
    <property type="match status" value="1"/>
</dbReference>
<dbReference type="PANTHER" id="PTHR21505">
    <property type="entry name" value="MADF DOMAIN-CONTAINING PROTEIN-RELATED"/>
    <property type="match status" value="1"/>
</dbReference>
<dbReference type="AlphaFoldDB" id="A0AAN7QAY8"/>
<keyword evidence="3" id="KW-1185">Reference proteome</keyword>
<comment type="caution">
    <text evidence="2">The sequence shown here is derived from an EMBL/GenBank/DDBJ whole genome shotgun (WGS) entry which is preliminary data.</text>
</comment>
<accession>A0AAN7QAY8</accession>
<dbReference type="EMBL" id="JARPUR010000001">
    <property type="protein sequence ID" value="KAK4885920.1"/>
    <property type="molecule type" value="Genomic_DNA"/>
</dbReference>
<gene>
    <name evidence="2" type="ORF">RN001_002191</name>
</gene>
<dbReference type="Pfam" id="PF10545">
    <property type="entry name" value="MADF_DNA_bdg"/>
    <property type="match status" value="1"/>
</dbReference>
<dbReference type="Proteomes" id="UP001353858">
    <property type="component" value="Unassembled WGS sequence"/>
</dbReference>
<dbReference type="InterPro" id="IPR006578">
    <property type="entry name" value="MADF-dom"/>
</dbReference>
<organism evidence="2 3">
    <name type="scientific">Aquatica leii</name>
    <dbReference type="NCBI Taxonomy" id="1421715"/>
    <lineage>
        <taxon>Eukaryota</taxon>
        <taxon>Metazoa</taxon>
        <taxon>Ecdysozoa</taxon>
        <taxon>Arthropoda</taxon>
        <taxon>Hexapoda</taxon>
        <taxon>Insecta</taxon>
        <taxon>Pterygota</taxon>
        <taxon>Neoptera</taxon>
        <taxon>Endopterygota</taxon>
        <taxon>Coleoptera</taxon>
        <taxon>Polyphaga</taxon>
        <taxon>Elateriformia</taxon>
        <taxon>Elateroidea</taxon>
        <taxon>Lampyridae</taxon>
        <taxon>Luciolinae</taxon>
        <taxon>Aquatica</taxon>
    </lineage>
</organism>